<sequence>MNHKGVEYTLTKSETPGFWKWQFRIGDLVRSGKIEASLALLACAASS</sequence>
<keyword evidence="2" id="KW-1185">Reference proteome</keyword>
<evidence type="ECO:0000313" key="1">
    <source>
        <dbReference type="EMBL" id="MEH2554309.1"/>
    </source>
</evidence>
<reference evidence="1 2" key="1">
    <citation type="submission" date="2024-02" db="EMBL/GenBank/DDBJ databases">
        <title>Adaptive strategies in a cosmopolitan and abundant soil bacterium.</title>
        <authorList>
            <person name="Carini P."/>
        </authorList>
    </citation>
    <scope>NUCLEOTIDE SEQUENCE [LARGE SCALE GENOMIC DNA]</scope>
    <source>
        <strain evidence="1 2">AZCC 1608</strain>
    </source>
</reference>
<comment type="caution">
    <text evidence="1">The sequence shown here is derived from an EMBL/GenBank/DDBJ whole genome shotgun (WGS) entry which is preliminary data.</text>
</comment>
<protein>
    <submittedName>
        <fullName evidence="1">Uncharacterized protein</fullName>
    </submittedName>
</protein>
<dbReference type="Proteomes" id="UP001364224">
    <property type="component" value="Unassembled WGS sequence"/>
</dbReference>
<accession>A0ABU8B710</accession>
<proteinExistence type="predicted"/>
<evidence type="ECO:0000313" key="2">
    <source>
        <dbReference type="Proteomes" id="UP001364224"/>
    </source>
</evidence>
<dbReference type="RefSeq" id="WP_334479002.1">
    <property type="nucleotide sequence ID" value="NZ_JAZHRV010000001.1"/>
</dbReference>
<organism evidence="1 2">
    <name type="scientific">Bradyrhizobium algeriense</name>
    <dbReference type="NCBI Taxonomy" id="634784"/>
    <lineage>
        <taxon>Bacteria</taxon>
        <taxon>Pseudomonadati</taxon>
        <taxon>Pseudomonadota</taxon>
        <taxon>Alphaproteobacteria</taxon>
        <taxon>Hyphomicrobiales</taxon>
        <taxon>Nitrobacteraceae</taxon>
        <taxon>Bradyrhizobium</taxon>
    </lineage>
</organism>
<dbReference type="EMBL" id="JAZHRV010000001">
    <property type="protein sequence ID" value="MEH2554309.1"/>
    <property type="molecule type" value="Genomic_DNA"/>
</dbReference>
<name>A0ABU8B710_9BRAD</name>
<gene>
    <name evidence="1" type="ORF">V1286_001838</name>
</gene>